<keyword evidence="4" id="KW-1185">Reference proteome</keyword>
<dbReference type="SUPFAM" id="SSF53474">
    <property type="entry name" value="alpha/beta-Hydrolases"/>
    <property type="match status" value="1"/>
</dbReference>
<dbReference type="RefSeq" id="WP_121864791.1">
    <property type="nucleotide sequence ID" value="NZ_RDEX01000001.1"/>
</dbReference>
<name>A0A3L9L9V5_9MICC</name>
<organism evidence="3 4">
    <name type="scientific">Kocuria tytonicola</name>
    <dbReference type="NCBI Taxonomy" id="2055946"/>
    <lineage>
        <taxon>Bacteria</taxon>
        <taxon>Bacillati</taxon>
        <taxon>Actinomycetota</taxon>
        <taxon>Actinomycetes</taxon>
        <taxon>Micrococcales</taxon>
        <taxon>Micrococcaceae</taxon>
        <taxon>Kocuria</taxon>
    </lineage>
</organism>
<proteinExistence type="inferred from homology"/>
<dbReference type="EMBL" id="RDEX01000001">
    <property type="protein sequence ID" value="RLY95178.1"/>
    <property type="molecule type" value="Genomic_DNA"/>
</dbReference>
<evidence type="ECO:0000256" key="1">
    <source>
        <dbReference type="ARBA" id="ARBA00008645"/>
    </source>
</evidence>
<protein>
    <submittedName>
        <fullName evidence="3">Esterase</fullName>
    </submittedName>
</protein>
<dbReference type="Pfam" id="PF12146">
    <property type="entry name" value="Hydrolase_4"/>
    <property type="match status" value="1"/>
</dbReference>
<feature type="domain" description="Serine aminopeptidase S33" evidence="2">
    <location>
        <begin position="35"/>
        <end position="164"/>
    </location>
</feature>
<dbReference type="InterPro" id="IPR029058">
    <property type="entry name" value="AB_hydrolase_fold"/>
</dbReference>
<dbReference type="Gene3D" id="3.40.50.1820">
    <property type="entry name" value="alpha/beta hydrolase"/>
    <property type="match status" value="1"/>
</dbReference>
<dbReference type="PIRSF" id="PIRSF037442">
    <property type="entry name" value="UCP037442_abhydr"/>
    <property type="match status" value="1"/>
</dbReference>
<dbReference type="Proteomes" id="UP000277871">
    <property type="component" value="Unassembled WGS sequence"/>
</dbReference>
<accession>A0A3L9L9V5</accession>
<dbReference type="AlphaFoldDB" id="A0A3L9L9V5"/>
<evidence type="ECO:0000313" key="4">
    <source>
        <dbReference type="Proteomes" id="UP000277871"/>
    </source>
</evidence>
<evidence type="ECO:0000313" key="3">
    <source>
        <dbReference type="EMBL" id="RLY95178.1"/>
    </source>
</evidence>
<dbReference type="InterPro" id="IPR017208">
    <property type="entry name" value="UCP037442_abhydr"/>
</dbReference>
<comment type="similarity">
    <text evidence="1">Belongs to the AB hydrolase superfamily.</text>
</comment>
<dbReference type="PANTHER" id="PTHR22946">
    <property type="entry name" value="DIENELACTONE HYDROLASE DOMAIN-CONTAINING PROTEIN-RELATED"/>
    <property type="match status" value="1"/>
</dbReference>
<dbReference type="InterPro" id="IPR022742">
    <property type="entry name" value="Hydrolase_4"/>
</dbReference>
<dbReference type="InterPro" id="IPR050261">
    <property type="entry name" value="FrsA_esterase"/>
</dbReference>
<comment type="caution">
    <text evidence="3">The sequence shown here is derived from an EMBL/GenBank/DDBJ whole genome shotgun (WGS) entry which is preliminary data.</text>
</comment>
<evidence type="ECO:0000259" key="2">
    <source>
        <dbReference type="Pfam" id="PF12146"/>
    </source>
</evidence>
<sequence length="301" mass="32698">MDTVTGATADFSRSDLHLPVAGDVIRGTVWTPATEPTGVVVLHPATATPERFYSSIAEYLTSRGLAAVTYDYRGTGRSGDPRRHEHLRMRDWMATDVPAVAQWTHSHFPGLPMTAVGHSIGGHALVLGHGTEHLDRFAVVSSHVADTRTLTPPMERLRVALMLHAVGPTLSRALGYMPGRRLGIGEDMPTAAMAEWGNWARHRNYFFDDPSMDAAARAAAVTQDVLALGASDDPWASPAQMRALTSHLTAARVEHRTFTPEQLGAQRVGHHGLLRRNVGTTVWPDLVDWLTGAEGCENRGP</sequence>
<gene>
    <name evidence="3" type="ORF">EAE32_04805</name>
</gene>
<reference evidence="3 4" key="1">
    <citation type="submission" date="2018-10" db="EMBL/GenBank/DDBJ databases">
        <title>Kocuria tytonicola, new bacteria from the preen glands of American barn owls (Tyto furcata).</title>
        <authorList>
            <person name="Braun M.S."/>
            <person name="Wang E."/>
            <person name="Zimmermann S."/>
            <person name="Boutin S."/>
            <person name="Wagner H."/>
            <person name="Wink M."/>
        </authorList>
    </citation>
    <scope>NUCLEOTIDE SEQUENCE [LARGE SCALE GENOMIC DNA]</scope>
    <source>
        <strain evidence="3 4">473</strain>
    </source>
</reference>